<dbReference type="SUPFAM" id="SSF51445">
    <property type="entry name" value="(Trans)glycosidases"/>
    <property type="match status" value="1"/>
</dbReference>
<sequence length="436" mass="47144">MPADGFADTVGVNVHVMYLDTAYQDHARTIGALRWLGVRHVRDQVRRPVPSNTAWWRAEQRKRFAALHRAGMRLTLIAGGPADDSLGSLTDRLGVIRGLRGVVAVEGPNEWDLNGGDDWAQNLPVMQRALYAATKRDRVLRGRRVQVVGPSLGREANYAVLGDLSGAMDLGNVHAYTGGRQPEEQELPGAFVLADGGLDVVRQTTGRRPLLVTETGYHDAFAQFGRQPPTGQGPAATYMVRTLLQHAALGVRRTFVYELLDQHADPAGLNQEANFGLFDHEFTPKPAATAVRNLLRLLRDRGDSPNGARLDVTLRGGDDTLRSLVLAKSGGAFVVALWRAVPVWDPWARTDLLVAPQTVTVELPRSFAVARAYRPVDGVTPVHVLTNTDRIDVPVGGGPVIVELSPTASAPTKTRGAPRPFVTALGPLPLPTGGAW</sequence>
<dbReference type="RefSeq" id="WP_353863816.1">
    <property type="nucleotide sequence ID" value="NZ_CP088295.1"/>
</dbReference>
<name>A0ABY5PFA5_9ACTN</name>
<organism evidence="1 2">
    <name type="scientific">Svornostia abyssi</name>
    <dbReference type="NCBI Taxonomy" id="2898438"/>
    <lineage>
        <taxon>Bacteria</taxon>
        <taxon>Bacillati</taxon>
        <taxon>Actinomycetota</taxon>
        <taxon>Thermoleophilia</taxon>
        <taxon>Solirubrobacterales</taxon>
        <taxon>Baekduiaceae</taxon>
        <taxon>Svornostia</taxon>
    </lineage>
</organism>
<evidence type="ECO:0000313" key="1">
    <source>
        <dbReference type="EMBL" id="UUY03306.1"/>
    </source>
</evidence>
<dbReference type="InterPro" id="IPR017853">
    <property type="entry name" value="GH"/>
</dbReference>
<reference evidence="2" key="1">
    <citation type="submission" date="2021-11" db="EMBL/GenBank/DDBJ databases">
        <title>Cultivation dependent microbiological survey of springs from the worlds oldest radium mine currently devoted to the extraction of radon-saturated water.</title>
        <authorList>
            <person name="Kapinusova G."/>
            <person name="Smrhova T."/>
            <person name="Strejcek M."/>
            <person name="Suman J."/>
            <person name="Jani K."/>
            <person name="Pajer P."/>
            <person name="Uhlik O."/>
        </authorList>
    </citation>
    <scope>NUCLEOTIDE SEQUENCE [LARGE SCALE GENOMIC DNA]</scope>
    <source>
        <strain evidence="2">J379</strain>
    </source>
</reference>
<dbReference type="Proteomes" id="UP001058860">
    <property type="component" value="Chromosome"/>
</dbReference>
<proteinExistence type="predicted"/>
<protein>
    <submittedName>
        <fullName evidence="1">Uncharacterized protein</fullName>
    </submittedName>
</protein>
<keyword evidence="2" id="KW-1185">Reference proteome</keyword>
<gene>
    <name evidence="1" type="ORF">LRS13_21965</name>
</gene>
<dbReference type="EMBL" id="CP088295">
    <property type="protein sequence ID" value="UUY03306.1"/>
    <property type="molecule type" value="Genomic_DNA"/>
</dbReference>
<dbReference type="Gene3D" id="3.20.20.80">
    <property type="entry name" value="Glycosidases"/>
    <property type="match status" value="1"/>
</dbReference>
<accession>A0ABY5PFA5</accession>
<evidence type="ECO:0000313" key="2">
    <source>
        <dbReference type="Proteomes" id="UP001058860"/>
    </source>
</evidence>